<keyword evidence="1" id="KW-1133">Transmembrane helix</keyword>
<accession>M1XK51</accession>
<evidence type="ECO:0000256" key="1">
    <source>
        <dbReference type="SAM" id="Phobius"/>
    </source>
</evidence>
<dbReference type="AlphaFoldDB" id="M1XK51"/>
<dbReference type="KEGG" id="nmo:Nmlp_1059"/>
<name>M1XK51_NATM8</name>
<dbReference type="Proteomes" id="UP000011867">
    <property type="component" value="Chromosome"/>
</dbReference>
<dbReference type="Pfam" id="PF24282">
    <property type="entry name" value="DUF7470"/>
    <property type="match status" value="1"/>
</dbReference>
<gene>
    <name evidence="2" type="ordered locus">Nmlp_1059</name>
</gene>
<dbReference type="EMBL" id="HF582854">
    <property type="protein sequence ID" value="CCQ35271.1"/>
    <property type="molecule type" value="Genomic_DNA"/>
</dbReference>
<dbReference type="STRING" id="268739.Nmlp_1059"/>
<sequence>MDTDELRETLGDTGLAGAALACLGLVVVGRQNRRIAVGAAAVAVGAGLVAYGLVGSFLESMGMSYEDL</sequence>
<dbReference type="RefSeq" id="WP_015408121.1">
    <property type="nucleotide sequence ID" value="NC_020388.1"/>
</dbReference>
<feature type="transmembrane region" description="Helical" evidence="1">
    <location>
        <begin position="12"/>
        <end position="28"/>
    </location>
</feature>
<feature type="transmembrane region" description="Helical" evidence="1">
    <location>
        <begin position="35"/>
        <end position="58"/>
    </location>
</feature>
<keyword evidence="1" id="KW-0812">Transmembrane</keyword>
<evidence type="ECO:0000313" key="2">
    <source>
        <dbReference type="EMBL" id="CCQ35271.1"/>
    </source>
</evidence>
<protein>
    <submittedName>
        <fullName evidence="2">Uncharacterized protein</fullName>
    </submittedName>
</protein>
<organism evidence="2 3">
    <name type="scientific">Natronomonas moolapensis (strain DSM 18674 / CECT 7526 / JCM 14361 / 8.8.11)</name>
    <dbReference type="NCBI Taxonomy" id="268739"/>
    <lineage>
        <taxon>Archaea</taxon>
        <taxon>Methanobacteriati</taxon>
        <taxon>Methanobacteriota</taxon>
        <taxon>Stenosarchaea group</taxon>
        <taxon>Halobacteria</taxon>
        <taxon>Halobacteriales</taxon>
        <taxon>Natronomonadaceae</taxon>
        <taxon>Natronomonas</taxon>
    </lineage>
</organism>
<proteinExistence type="predicted"/>
<keyword evidence="3" id="KW-1185">Reference proteome</keyword>
<keyword evidence="1" id="KW-0472">Membrane</keyword>
<dbReference type="HOGENOM" id="CLU_2784201_0_0_2"/>
<evidence type="ECO:0000313" key="3">
    <source>
        <dbReference type="Proteomes" id="UP000011867"/>
    </source>
</evidence>
<reference evidence="2 3" key="1">
    <citation type="journal article" date="2013" name="Genome Announc.">
        <title>Genome of the haloarchaeon Natronomonas moolapensis, a neutrophilic member of a previously haloalkaliphilic genus.</title>
        <authorList>
            <person name="Dyall-Smith M.L."/>
            <person name="Pfeiffer F."/>
            <person name="Oberwinkler T."/>
            <person name="Klee K."/>
            <person name="Rampp M."/>
            <person name="Palm P."/>
            <person name="Gross K."/>
            <person name="Schuster S.C."/>
            <person name="Oesterhelt D."/>
        </authorList>
    </citation>
    <scope>NUCLEOTIDE SEQUENCE [LARGE SCALE GENOMIC DNA]</scope>
    <source>
        <strain evidence="3">DSM 18674 / JCM 14361 / 8.8.11</strain>
    </source>
</reference>
<dbReference type="InterPro" id="IPR055893">
    <property type="entry name" value="DUF7470"/>
</dbReference>
<dbReference type="GeneID" id="14650499"/>